<evidence type="ECO:0000313" key="2">
    <source>
        <dbReference type="Proteomes" id="UP000037136"/>
    </source>
</evidence>
<reference evidence="1 2" key="2">
    <citation type="journal article" date="2017" name="Sci. Rep.">
        <title>Ant-infecting Ophiocordyceps genomes reveal a high diversity of potential behavioral manipulation genes and a possible major role for enterotoxins.</title>
        <authorList>
            <person name="de Bekker C."/>
            <person name="Ohm R.A."/>
            <person name="Evans H.C."/>
            <person name="Brachmann A."/>
            <person name="Hughes D.P."/>
        </authorList>
    </citation>
    <scope>NUCLEOTIDE SEQUENCE [LARGE SCALE GENOMIC DNA]</scope>
    <source>
        <strain evidence="1 2">SC16a</strain>
    </source>
</reference>
<dbReference type="Proteomes" id="UP000037136">
    <property type="component" value="Unassembled WGS sequence"/>
</dbReference>
<sequence length="137" mass="15137">MPIPLRSPQQPAGDLRSLAISCGRPHHPEGKPAADQWRTCFYVLPESIPARLTNLTLDEALLKKVRERVSADRDLQSKVSAEAQRIKAKAAEKASSTQPSGQSVTMMASTTATEDITDWLLLDSGSNEHIFKQRRMV</sequence>
<dbReference type="EMBL" id="LAZP02000034">
    <property type="protein sequence ID" value="PFH62292.1"/>
    <property type="molecule type" value="Genomic_DNA"/>
</dbReference>
<proteinExistence type="predicted"/>
<name>A0A2A9PN43_OPHUN</name>
<evidence type="ECO:0000313" key="1">
    <source>
        <dbReference type="EMBL" id="PFH62292.1"/>
    </source>
</evidence>
<protein>
    <submittedName>
        <fullName evidence="1">Uncharacterized protein</fullName>
    </submittedName>
</protein>
<reference evidence="1 2" key="1">
    <citation type="journal article" date="2015" name="BMC Genomics">
        <title>Gene expression during zombie ant biting behavior reflects the complexity underlying fungal parasitic behavioral manipulation.</title>
        <authorList>
            <person name="de Bekker C."/>
            <person name="Ohm R.A."/>
            <person name="Loreto R.G."/>
            <person name="Sebastian A."/>
            <person name="Albert I."/>
            <person name="Merrow M."/>
            <person name="Brachmann A."/>
            <person name="Hughes D.P."/>
        </authorList>
    </citation>
    <scope>NUCLEOTIDE SEQUENCE [LARGE SCALE GENOMIC DNA]</scope>
    <source>
        <strain evidence="1 2">SC16a</strain>
    </source>
</reference>
<organism evidence="1 2">
    <name type="scientific">Ophiocordyceps unilateralis</name>
    <name type="common">Zombie-ant fungus</name>
    <name type="synonym">Torrubia unilateralis</name>
    <dbReference type="NCBI Taxonomy" id="268505"/>
    <lineage>
        <taxon>Eukaryota</taxon>
        <taxon>Fungi</taxon>
        <taxon>Dikarya</taxon>
        <taxon>Ascomycota</taxon>
        <taxon>Pezizomycotina</taxon>
        <taxon>Sordariomycetes</taxon>
        <taxon>Hypocreomycetidae</taxon>
        <taxon>Hypocreales</taxon>
        <taxon>Ophiocordycipitaceae</taxon>
        <taxon>Ophiocordyceps</taxon>
    </lineage>
</organism>
<dbReference type="AlphaFoldDB" id="A0A2A9PN43"/>
<gene>
    <name evidence="1" type="ORF">XA68_14287</name>
</gene>
<keyword evidence="2" id="KW-1185">Reference proteome</keyword>
<comment type="caution">
    <text evidence="1">The sequence shown here is derived from an EMBL/GenBank/DDBJ whole genome shotgun (WGS) entry which is preliminary data.</text>
</comment>
<accession>A0A2A9PN43</accession>